<reference evidence="2" key="1">
    <citation type="journal article" date="2020" name="Stud. Mycol.">
        <title>101 Dothideomycetes genomes: a test case for predicting lifestyles and emergence of pathogens.</title>
        <authorList>
            <person name="Haridas S."/>
            <person name="Albert R."/>
            <person name="Binder M."/>
            <person name="Bloem J."/>
            <person name="Labutti K."/>
            <person name="Salamov A."/>
            <person name="Andreopoulos B."/>
            <person name="Baker S."/>
            <person name="Barry K."/>
            <person name="Bills G."/>
            <person name="Bluhm B."/>
            <person name="Cannon C."/>
            <person name="Castanera R."/>
            <person name="Culley D."/>
            <person name="Daum C."/>
            <person name="Ezra D."/>
            <person name="Gonzalez J."/>
            <person name="Henrissat B."/>
            <person name="Kuo A."/>
            <person name="Liang C."/>
            <person name="Lipzen A."/>
            <person name="Lutzoni F."/>
            <person name="Magnuson J."/>
            <person name="Mondo S."/>
            <person name="Nolan M."/>
            <person name="Ohm R."/>
            <person name="Pangilinan J."/>
            <person name="Park H.-J."/>
            <person name="Ramirez L."/>
            <person name="Alfaro M."/>
            <person name="Sun H."/>
            <person name="Tritt A."/>
            <person name="Yoshinaga Y."/>
            <person name="Zwiers L.-H."/>
            <person name="Turgeon B."/>
            <person name="Goodwin S."/>
            <person name="Spatafora J."/>
            <person name="Crous P."/>
            <person name="Grigoriev I."/>
        </authorList>
    </citation>
    <scope>NUCLEOTIDE SEQUENCE</scope>
    <source>
        <strain evidence="2">CBS 121167</strain>
    </source>
</reference>
<feature type="region of interest" description="Disordered" evidence="1">
    <location>
        <begin position="56"/>
        <end position="124"/>
    </location>
</feature>
<organism evidence="2 3">
    <name type="scientific">Aplosporella prunicola CBS 121167</name>
    <dbReference type="NCBI Taxonomy" id="1176127"/>
    <lineage>
        <taxon>Eukaryota</taxon>
        <taxon>Fungi</taxon>
        <taxon>Dikarya</taxon>
        <taxon>Ascomycota</taxon>
        <taxon>Pezizomycotina</taxon>
        <taxon>Dothideomycetes</taxon>
        <taxon>Dothideomycetes incertae sedis</taxon>
        <taxon>Botryosphaeriales</taxon>
        <taxon>Aplosporellaceae</taxon>
        <taxon>Aplosporella</taxon>
    </lineage>
</organism>
<sequence>MLVRSHEPPAHARGHGTYLPSSSTRSRALVLSLNPQPASQPSLSRTRALALALSRQEPAPAPTPTPTPKPTPTPALLIFAPRQDDTQASRSCGARVAENSRRADRQADRQTGRRACAPTRSNDPRATLVAEEWLTGWREERENAPGGCAQAGERAAASSDLQAGRQGGQGRPVCWRMRVRVVLAMALAGRAR</sequence>
<proteinExistence type="predicted"/>
<feature type="region of interest" description="Disordered" evidence="1">
    <location>
        <begin position="143"/>
        <end position="170"/>
    </location>
</feature>
<feature type="region of interest" description="Disordered" evidence="1">
    <location>
        <begin position="1"/>
        <end position="23"/>
    </location>
</feature>
<accession>A0A6A6BE71</accession>
<evidence type="ECO:0000313" key="2">
    <source>
        <dbReference type="EMBL" id="KAF2142469.1"/>
    </source>
</evidence>
<protein>
    <submittedName>
        <fullName evidence="2">Uncharacterized protein</fullName>
    </submittedName>
</protein>
<name>A0A6A6BE71_9PEZI</name>
<keyword evidence="3" id="KW-1185">Reference proteome</keyword>
<dbReference type="EMBL" id="ML995484">
    <property type="protein sequence ID" value="KAF2142469.1"/>
    <property type="molecule type" value="Genomic_DNA"/>
</dbReference>
<feature type="compositionally biased region" description="Pro residues" evidence="1">
    <location>
        <begin position="59"/>
        <end position="73"/>
    </location>
</feature>
<dbReference type="GeneID" id="54293400"/>
<feature type="compositionally biased region" description="Basic and acidic residues" evidence="1">
    <location>
        <begin position="98"/>
        <end position="111"/>
    </location>
</feature>
<dbReference type="AlphaFoldDB" id="A0A6A6BE71"/>
<gene>
    <name evidence="2" type="ORF">K452DRAFT_19398</name>
</gene>
<feature type="compositionally biased region" description="Basic and acidic residues" evidence="1">
    <location>
        <begin position="1"/>
        <end position="10"/>
    </location>
</feature>
<dbReference type="RefSeq" id="XP_033398181.1">
    <property type="nucleotide sequence ID" value="XM_033535904.1"/>
</dbReference>
<dbReference type="Proteomes" id="UP000799438">
    <property type="component" value="Unassembled WGS sequence"/>
</dbReference>
<evidence type="ECO:0000313" key="3">
    <source>
        <dbReference type="Proteomes" id="UP000799438"/>
    </source>
</evidence>
<evidence type="ECO:0000256" key="1">
    <source>
        <dbReference type="SAM" id="MobiDB-lite"/>
    </source>
</evidence>